<accession>A0A7J6D4S9</accession>
<comment type="caution">
    <text evidence="2">The sequence shown here is derived from an EMBL/GenBank/DDBJ whole genome shotgun (WGS) entry which is preliminary data.</text>
</comment>
<feature type="compositionally biased region" description="Basic and acidic residues" evidence="1">
    <location>
        <begin position="84"/>
        <end position="97"/>
    </location>
</feature>
<feature type="compositionally biased region" description="Basic and acidic residues" evidence="1">
    <location>
        <begin position="131"/>
        <end position="140"/>
    </location>
</feature>
<gene>
    <name evidence="2" type="ORF">G5714_004482</name>
</gene>
<evidence type="ECO:0000256" key="1">
    <source>
        <dbReference type="SAM" id="MobiDB-lite"/>
    </source>
</evidence>
<dbReference type="EMBL" id="JAAMOB010000004">
    <property type="protein sequence ID" value="KAF4114259.1"/>
    <property type="molecule type" value="Genomic_DNA"/>
</dbReference>
<name>A0A7J6D4S9_9TELE</name>
<reference evidence="2 3" key="1">
    <citation type="submission" date="2020-04" db="EMBL/GenBank/DDBJ databases">
        <title>Chromosome-level genome assembly of a cyprinid fish Onychostoma macrolepis by integration of Nanopore Sequencing, Bionano and Hi-C technology.</title>
        <authorList>
            <person name="Wang D."/>
        </authorList>
    </citation>
    <scope>NUCLEOTIDE SEQUENCE [LARGE SCALE GENOMIC DNA]</scope>
    <source>
        <strain evidence="2">SWU-2019</strain>
        <tissue evidence="2">Muscle</tissue>
    </source>
</reference>
<evidence type="ECO:0000313" key="3">
    <source>
        <dbReference type="Proteomes" id="UP000579812"/>
    </source>
</evidence>
<dbReference type="AlphaFoldDB" id="A0A7J6D4S9"/>
<organism evidence="2 3">
    <name type="scientific">Onychostoma macrolepis</name>
    <dbReference type="NCBI Taxonomy" id="369639"/>
    <lineage>
        <taxon>Eukaryota</taxon>
        <taxon>Metazoa</taxon>
        <taxon>Chordata</taxon>
        <taxon>Craniata</taxon>
        <taxon>Vertebrata</taxon>
        <taxon>Euteleostomi</taxon>
        <taxon>Actinopterygii</taxon>
        <taxon>Neopterygii</taxon>
        <taxon>Teleostei</taxon>
        <taxon>Ostariophysi</taxon>
        <taxon>Cypriniformes</taxon>
        <taxon>Cyprinidae</taxon>
        <taxon>Acrossocheilinae</taxon>
        <taxon>Onychostoma</taxon>
    </lineage>
</organism>
<protein>
    <submittedName>
        <fullName evidence="2">Uncharacterized protein</fullName>
    </submittedName>
</protein>
<evidence type="ECO:0000313" key="2">
    <source>
        <dbReference type="EMBL" id="KAF4114259.1"/>
    </source>
</evidence>
<sequence length="140" mass="15679">MKRMFLVEQALDLFYQLDDVVYSSSSESESGDDEIDDSTFVVHDERDDEQPGPSTTPTTSRQRPTQRGGGRKSQTRLRSPAKSGEPHHSSEPWKTESDPDIAPQTSRFMPRRTPGAQKPTLKDTSSSNVKENSDEGVYKC</sequence>
<keyword evidence="3" id="KW-1185">Reference proteome</keyword>
<feature type="region of interest" description="Disordered" evidence="1">
    <location>
        <begin position="22"/>
        <end position="140"/>
    </location>
</feature>
<feature type="compositionally biased region" description="Low complexity" evidence="1">
    <location>
        <begin position="51"/>
        <end position="66"/>
    </location>
</feature>
<proteinExistence type="predicted"/>
<dbReference type="Proteomes" id="UP000579812">
    <property type="component" value="Unassembled WGS sequence"/>
</dbReference>